<dbReference type="CDD" id="cd00586">
    <property type="entry name" value="4HBT"/>
    <property type="match status" value="1"/>
</dbReference>
<comment type="similarity">
    <text evidence="1">Belongs to the 4-hydroxybenzoyl-CoA thioesterase family.</text>
</comment>
<dbReference type="Gene3D" id="3.10.129.10">
    <property type="entry name" value="Hotdog Thioesterase"/>
    <property type="match status" value="1"/>
</dbReference>
<reference evidence="3" key="1">
    <citation type="submission" date="2018-05" db="EMBL/GenBank/DDBJ databases">
        <authorList>
            <person name="Lanie J.A."/>
            <person name="Ng W.-L."/>
            <person name="Kazmierczak K.M."/>
            <person name="Andrzejewski T.M."/>
            <person name="Davidsen T.M."/>
            <person name="Wayne K.J."/>
            <person name="Tettelin H."/>
            <person name="Glass J.I."/>
            <person name="Rusch D."/>
            <person name="Podicherti R."/>
            <person name="Tsui H.-C.T."/>
            <person name="Winkler M.E."/>
        </authorList>
    </citation>
    <scope>NUCLEOTIDE SEQUENCE</scope>
</reference>
<dbReference type="EMBL" id="UINC01084750">
    <property type="protein sequence ID" value="SVC31682.1"/>
    <property type="molecule type" value="Genomic_DNA"/>
</dbReference>
<sequence length="127" mass="14479">MDIKVRYGEVDRQGVVFNAHYLAYLDDVVDSWLREFEGDFESLGWDLMLKNVNLEWHGPAGIGEVLNVEAYVSRWGNTSFDVSFEVKVENRLVLTATIVYVGVKTGTTETLEAPEQIREYLSNEKVS</sequence>
<evidence type="ECO:0008006" key="4">
    <source>
        <dbReference type="Google" id="ProtNLM"/>
    </source>
</evidence>
<dbReference type="PANTHER" id="PTHR31793:SF27">
    <property type="entry name" value="NOVEL THIOESTERASE SUPERFAMILY DOMAIN AND SAPOSIN A-TYPE DOMAIN CONTAINING PROTEIN (0610012H03RIK)"/>
    <property type="match status" value="1"/>
</dbReference>
<organism evidence="3">
    <name type="scientific">marine metagenome</name>
    <dbReference type="NCBI Taxonomy" id="408172"/>
    <lineage>
        <taxon>unclassified sequences</taxon>
        <taxon>metagenomes</taxon>
        <taxon>ecological metagenomes</taxon>
    </lineage>
</organism>
<evidence type="ECO:0000256" key="1">
    <source>
        <dbReference type="ARBA" id="ARBA00005953"/>
    </source>
</evidence>
<dbReference type="AlphaFoldDB" id="A0A382L952"/>
<dbReference type="InterPro" id="IPR050563">
    <property type="entry name" value="4-hydroxybenzoyl-CoA_TE"/>
</dbReference>
<evidence type="ECO:0000313" key="3">
    <source>
        <dbReference type="EMBL" id="SVC31682.1"/>
    </source>
</evidence>
<dbReference type="PANTHER" id="PTHR31793">
    <property type="entry name" value="4-HYDROXYBENZOYL-COA THIOESTERASE FAMILY MEMBER"/>
    <property type="match status" value="1"/>
</dbReference>
<proteinExistence type="inferred from homology"/>
<dbReference type="GO" id="GO:0047617">
    <property type="term" value="F:fatty acyl-CoA hydrolase activity"/>
    <property type="evidence" value="ECO:0007669"/>
    <property type="project" value="TreeGrafter"/>
</dbReference>
<dbReference type="InterPro" id="IPR029069">
    <property type="entry name" value="HotDog_dom_sf"/>
</dbReference>
<protein>
    <recommendedName>
        <fullName evidence="4">Thioesterase domain-containing protein</fullName>
    </recommendedName>
</protein>
<accession>A0A382L952</accession>
<evidence type="ECO:0000256" key="2">
    <source>
        <dbReference type="ARBA" id="ARBA00022801"/>
    </source>
</evidence>
<keyword evidence="2" id="KW-0378">Hydrolase</keyword>
<gene>
    <name evidence="3" type="ORF">METZ01_LOCUS284536</name>
</gene>
<dbReference type="Pfam" id="PF13279">
    <property type="entry name" value="4HBT_2"/>
    <property type="match status" value="1"/>
</dbReference>
<dbReference type="SUPFAM" id="SSF54637">
    <property type="entry name" value="Thioesterase/thiol ester dehydrase-isomerase"/>
    <property type="match status" value="1"/>
</dbReference>
<name>A0A382L952_9ZZZZ</name>